<keyword evidence="3" id="KW-1185">Reference proteome</keyword>
<accession>A0ABT9UJZ7</accession>
<protein>
    <recommendedName>
        <fullName evidence="4">Thymidylate kinase</fullName>
    </recommendedName>
</protein>
<evidence type="ECO:0008006" key="4">
    <source>
        <dbReference type="Google" id="ProtNLM"/>
    </source>
</evidence>
<dbReference type="Gene3D" id="3.40.50.300">
    <property type="entry name" value="P-loop containing nucleotide triphosphate hydrolases"/>
    <property type="match status" value="1"/>
</dbReference>
<dbReference type="Proteomes" id="UP001226389">
    <property type="component" value="Unassembled WGS sequence"/>
</dbReference>
<proteinExistence type="predicted"/>
<feature type="region of interest" description="Disordered" evidence="1">
    <location>
        <begin position="1"/>
        <end position="25"/>
    </location>
</feature>
<evidence type="ECO:0000313" key="3">
    <source>
        <dbReference type="Proteomes" id="UP001226389"/>
    </source>
</evidence>
<dbReference type="RefSeq" id="WP_307490782.1">
    <property type="nucleotide sequence ID" value="NZ_JAUSSY010000008.1"/>
</dbReference>
<dbReference type="EMBL" id="JAUSSY010000008">
    <property type="protein sequence ID" value="MDQ0119288.1"/>
    <property type="molecule type" value="Genomic_DNA"/>
</dbReference>
<reference evidence="2 3" key="1">
    <citation type="submission" date="2023-07" db="EMBL/GenBank/DDBJ databases">
        <title>Sorghum-associated microbial communities from plants grown in Nebraska, USA.</title>
        <authorList>
            <person name="Schachtman D."/>
        </authorList>
    </citation>
    <scope>NUCLEOTIDE SEQUENCE [LARGE SCALE GENOMIC DNA]</scope>
    <source>
        <strain evidence="2 3">DS994</strain>
    </source>
</reference>
<gene>
    <name evidence="2" type="ORF">J2T22_002483</name>
</gene>
<organism evidence="2 3">
    <name type="scientific">Pseudarthrobacter defluvii</name>
    <dbReference type="NCBI Taxonomy" id="410837"/>
    <lineage>
        <taxon>Bacteria</taxon>
        <taxon>Bacillati</taxon>
        <taxon>Actinomycetota</taxon>
        <taxon>Actinomycetes</taxon>
        <taxon>Micrococcales</taxon>
        <taxon>Micrococcaceae</taxon>
        <taxon>Pseudarthrobacter</taxon>
    </lineage>
</organism>
<evidence type="ECO:0000313" key="2">
    <source>
        <dbReference type="EMBL" id="MDQ0119288.1"/>
    </source>
</evidence>
<dbReference type="SUPFAM" id="SSF52540">
    <property type="entry name" value="P-loop containing nucleoside triphosphate hydrolases"/>
    <property type="match status" value="1"/>
</dbReference>
<evidence type="ECO:0000256" key="1">
    <source>
        <dbReference type="SAM" id="MobiDB-lite"/>
    </source>
</evidence>
<name>A0ABT9UJZ7_9MICC</name>
<comment type="caution">
    <text evidence="2">The sequence shown here is derived from an EMBL/GenBank/DDBJ whole genome shotgun (WGS) entry which is preliminary data.</text>
</comment>
<dbReference type="InterPro" id="IPR027417">
    <property type="entry name" value="P-loop_NTPase"/>
</dbReference>
<sequence length="658" mass="70919">METTSDLPVPEELGHPGALTEPEVAGRQQIHPRVAAVFETLDGTGLPWLLLRGEDDLALPAGDVDILVDKHLLSRLDDVMAAAGFCRVLAWGHGSHRFYFSYSPGDGAWIKLDVVSDLAFGSCQQWRTPWAPRCLRRRIRHGSYWMPDAADQAWLLLLHLFMDKGGITPARQEAARAAAKVAADGGRIAESVRRRVGAGLATDMLNLVLAGRFGDAPAMASRMRASWSGGANPALMEAVRRTLRRSGARLRGHTPLLGVMAPDGAGKTTLLNGLHADVPLPTKYVYMGLWGAGPFDAVLNRIPGGRTAKKVYRLVRGGILARFYRRMGKVVLMDRVAYDALLAGPGGGPLARISNALALAVIPAPDVLLVLDVPGAVMFERKGEHSPELLESWRNDYLQLAGRLPGSRVVDAAQPVEAVQRVATGIIWDTCSPAAGRATTSGRALHRTAAVGPSSQIPAAAETVAGEALSLHLWRLLDWRFLLPVLQPRTLGFAGRVSAETESALRLLDPQAVRLDEPDTGPGGRTCDVVLLASPGPGQIESAGLALEPGGWICVEASRSLLQRSGPRTLRGWKRTLERRGYQDVALYWNAPNRERTARLVPVRSGVSIRDTLALRKDVRFGALKAAAVHMALALHVFDLLVPEGTVTGRLPERNAAQ</sequence>